<dbReference type="HOGENOM" id="CLU_004665_1_4_0"/>
<dbReference type="PANTHER" id="PTHR47691:SF3">
    <property type="entry name" value="HTH-TYPE TRANSCRIPTIONAL REGULATOR RV0890C-RELATED"/>
    <property type="match status" value="1"/>
</dbReference>
<organism evidence="2">
    <name type="scientific">Candidatus Moduliflexus flocculans</name>
    <dbReference type="NCBI Taxonomy" id="1499966"/>
    <lineage>
        <taxon>Bacteria</taxon>
        <taxon>Candidatus Moduliflexota</taxon>
        <taxon>Candidatus Moduliflexia</taxon>
        <taxon>Candidatus Moduliflexales</taxon>
        <taxon>Candidatus Moduliflexaceae</taxon>
    </lineage>
</organism>
<protein>
    <submittedName>
        <fullName evidence="2">Glr1376 protein</fullName>
    </submittedName>
</protein>
<evidence type="ECO:0000259" key="1">
    <source>
        <dbReference type="SMART" id="SM01043"/>
    </source>
</evidence>
<reference evidence="2" key="1">
    <citation type="journal article" date="2015" name="PeerJ">
        <title>First genomic representation of candidate bacterial phylum KSB3 points to enhanced environmental sensing as a trigger of wastewater bulking.</title>
        <authorList>
            <person name="Sekiguchi Y."/>
            <person name="Ohashi A."/>
            <person name="Parks D.H."/>
            <person name="Yamauchi T."/>
            <person name="Tyson G.W."/>
            <person name="Hugenholtz P."/>
        </authorList>
    </citation>
    <scope>NUCLEOTIDE SEQUENCE [LARGE SCALE GENOMIC DNA]</scope>
</reference>
<proteinExistence type="predicted"/>
<dbReference type="Pfam" id="PF00931">
    <property type="entry name" value="NB-ARC"/>
    <property type="match status" value="1"/>
</dbReference>
<dbReference type="SUPFAM" id="SSF52540">
    <property type="entry name" value="P-loop containing nucleoside triphosphate hydrolases"/>
    <property type="match status" value="1"/>
</dbReference>
<dbReference type="InterPro" id="IPR011990">
    <property type="entry name" value="TPR-like_helical_dom_sf"/>
</dbReference>
<name>A0A0S6W4V1_9BACT</name>
<sequence>MSSLKLTLFGAPQVELNGKRIALKTRKAFALLAYLAVSRQPQSRETLATLFWPDFPAERAFANLRDALQTLTHALGDDWFAICRRDIAINSSSALFVDVQEFQRLLNHPNNHYALTISVEERLPSLQAAVKLYQDDFLRGFTLPDCLAFDEWQTAHTDQLRQQMVETLRQLIGHYTAQRDMAAAIQYAQRCVEVCPWEEDAHREMMRVYAAAHQREAALQQYQECAHILREEFEAEPEPETQALYRDLLNCQPSNNNTHNDTHTHAEIAAPVFPPNNLPAQTTTFIGREAEVAAVIGLLSRKAVRFVTLTGPGGSGKTRLSLQAAERMMRQFADGVFFVSLAPIANPDFVAPIIAQVLGLQITGSIPPLEALATYLHQKRLLLVLDNLEQFLDAASILHALLAAAPGLKILATSRAVLRLSGEHAYLVPPLRLPDPAHLPSFESVTRFEAIRLFVERAQAAAMNFRLTDENALIVAQICARLDGLPLAIELAAARARLLSPKAMLAYLECPLRFLSIGERDRPIRQQTLRNTITWSFHLLSIEEQTVFRRLAVFVGGWSIEAAEAVCRFNDDVDVFDGLQALADHHLITHAESCGTPRFAMLETIREYALERLKESGEEEIVRRQHARYFLALLEKGEPYWDTHEQVKWLACLDADSNNFRADLTWSLHHDREIALRLAGALGIFWDKRTYDQESRDWLTKVLADEESMALYRQIGNAKELSNALWKYGWLLSMEQDADGARKYAEECLALGQETGNLDAVACGNMLLGQIAMLQEEYATAQELYEHTLTLARQLENSRMISYALSILGTLFDMQGRYEQARAAYVEALTIIQKWDNAFAAAWQFNGLGRVALHQQQWSTARAYFSDSLQAFQRQADQIGIAACLIGFAGIADGKGHQERAVLLLGAIEHLRPKIVSLIYKEDLAVQREYDRIEAAIRSALGADAFAAAFAKGRDMTLEQAIALATGGQ</sequence>
<dbReference type="Gene3D" id="3.40.50.300">
    <property type="entry name" value="P-loop containing nucleotide triphosphate hydrolases"/>
    <property type="match status" value="1"/>
</dbReference>
<dbReference type="SUPFAM" id="SSF48452">
    <property type="entry name" value="TPR-like"/>
    <property type="match status" value="3"/>
</dbReference>
<dbReference type="InterPro" id="IPR058852">
    <property type="entry name" value="HTH_77"/>
</dbReference>
<dbReference type="AlphaFoldDB" id="A0A0S6W4V1"/>
<dbReference type="Pfam" id="PF13424">
    <property type="entry name" value="TPR_12"/>
    <property type="match status" value="1"/>
</dbReference>
<dbReference type="InterPro" id="IPR019734">
    <property type="entry name" value="TPR_rpt"/>
</dbReference>
<dbReference type="Pfam" id="PF25872">
    <property type="entry name" value="HTH_77"/>
    <property type="match status" value="1"/>
</dbReference>
<dbReference type="PANTHER" id="PTHR47691">
    <property type="entry name" value="REGULATOR-RELATED"/>
    <property type="match status" value="1"/>
</dbReference>
<gene>
    <name evidence="2" type="ORF">U14_04768</name>
</gene>
<dbReference type="PRINTS" id="PR00364">
    <property type="entry name" value="DISEASERSIST"/>
</dbReference>
<dbReference type="SMART" id="SM01043">
    <property type="entry name" value="BTAD"/>
    <property type="match status" value="1"/>
</dbReference>
<feature type="domain" description="Bacterial transcriptional activator" evidence="1">
    <location>
        <begin position="97"/>
        <end position="249"/>
    </location>
</feature>
<dbReference type="GO" id="GO:0043531">
    <property type="term" value="F:ADP binding"/>
    <property type="evidence" value="ECO:0007669"/>
    <property type="project" value="InterPro"/>
</dbReference>
<accession>A0A0S6W4V1</accession>
<evidence type="ECO:0000313" key="3">
    <source>
        <dbReference type="Proteomes" id="UP000030700"/>
    </source>
</evidence>
<dbReference type="EMBL" id="DF820459">
    <property type="protein sequence ID" value="GAK53503.1"/>
    <property type="molecule type" value="Genomic_DNA"/>
</dbReference>
<dbReference type="SMART" id="SM00028">
    <property type="entry name" value="TPR"/>
    <property type="match status" value="3"/>
</dbReference>
<dbReference type="InterPro" id="IPR005158">
    <property type="entry name" value="BTAD"/>
</dbReference>
<dbReference type="STRING" id="1499966.U14_04768"/>
<dbReference type="Proteomes" id="UP000030700">
    <property type="component" value="Unassembled WGS sequence"/>
</dbReference>
<dbReference type="Pfam" id="PF03704">
    <property type="entry name" value="BTAD"/>
    <property type="match status" value="1"/>
</dbReference>
<dbReference type="InterPro" id="IPR027417">
    <property type="entry name" value="P-loop_NTPase"/>
</dbReference>
<evidence type="ECO:0000313" key="2">
    <source>
        <dbReference type="EMBL" id="GAK53503.1"/>
    </source>
</evidence>
<keyword evidence="3" id="KW-1185">Reference proteome</keyword>
<dbReference type="InterPro" id="IPR002182">
    <property type="entry name" value="NB-ARC"/>
</dbReference>
<dbReference type="Gene3D" id="1.25.40.10">
    <property type="entry name" value="Tetratricopeptide repeat domain"/>
    <property type="match status" value="2"/>
</dbReference>